<keyword evidence="3" id="KW-1185">Reference proteome</keyword>
<evidence type="ECO:0000256" key="1">
    <source>
        <dbReference type="SAM" id="MobiDB-lite"/>
    </source>
</evidence>
<feature type="compositionally biased region" description="Basic and acidic residues" evidence="1">
    <location>
        <begin position="1"/>
        <end position="21"/>
    </location>
</feature>
<evidence type="ECO:0000313" key="2">
    <source>
        <dbReference type="EMBL" id="MDX8527517.1"/>
    </source>
</evidence>
<comment type="caution">
    <text evidence="2">The sequence shown here is derived from an EMBL/GenBank/DDBJ whole genome shotgun (WGS) entry which is preliminary data.</text>
</comment>
<feature type="region of interest" description="Disordered" evidence="1">
    <location>
        <begin position="1"/>
        <end position="32"/>
    </location>
</feature>
<sequence>MSDRLEFKRDGPQLDRPRPLGEVDDADPPIGTGAQRHFLAKRLLSRLERRLCFGRMDRDDCLAVYFLDAIGFHARLPGRFAFRFSRVDVFILEITNTTQGPQVP</sequence>
<reference evidence="2 3" key="1">
    <citation type="submission" date="2023-08" db="EMBL/GenBank/DDBJ databases">
        <title>Implementing the SeqCode for naming new Mesorhizobium species isolated from Vachellia karroo root nodules.</title>
        <authorList>
            <person name="Van Lill M."/>
        </authorList>
    </citation>
    <scope>NUCLEOTIDE SEQUENCE [LARGE SCALE GENOMIC DNA]</scope>
    <source>
        <strain evidence="2 3">MSK 1335</strain>
    </source>
</reference>
<dbReference type="RefSeq" id="WP_320235452.1">
    <property type="nucleotide sequence ID" value="NZ_JAVIJF010000018.1"/>
</dbReference>
<name>A0ABU4ZSU6_9HYPH</name>
<accession>A0ABU4ZSU6</accession>
<protein>
    <submittedName>
        <fullName evidence="2">Uncharacterized protein</fullName>
    </submittedName>
</protein>
<evidence type="ECO:0000313" key="3">
    <source>
        <dbReference type="Proteomes" id="UP001276840"/>
    </source>
</evidence>
<proteinExistence type="predicted"/>
<gene>
    <name evidence="2" type="ORF">RFM68_23745</name>
</gene>
<dbReference type="Proteomes" id="UP001276840">
    <property type="component" value="Unassembled WGS sequence"/>
</dbReference>
<organism evidence="2 3">
    <name type="scientific">Mesorhizobium montanum</name>
    <dbReference type="NCBI Taxonomy" id="3072323"/>
    <lineage>
        <taxon>Bacteria</taxon>
        <taxon>Pseudomonadati</taxon>
        <taxon>Pseudomonadota</taxon>
        <taxon>Alphaproteobacteria</taxon>
        <taxon>Hyphomicrobiales</taxon>
        <taxon>Phyllobacteriaceae</taxon>
        <taxon>Mesorhizobium</taxon>
    </lineage>
</organism>
<dbReference type="EMBL" id="JAVIJF010000018">
    <property type="protein sequence ID" value="MDX8527517.1"/>
    <property type="molecule type" value="Genomic_DNA"/>
</dbReference>